<dbReference type="GO" id="GO:0016868">
    <property type="term" value="F:intramolecular phosphotransferase activity"/>
    <property type="evidence" value="ECO:0007669"/>
    <property type="project" value="InterPro"/>
</dbReference>
<dbReference type="InterPro" id="IPR016055">
    <property type="entry name" value="A-D-PHexomutase_a/b/a-I/II/III"/>
</dbReference>
<evidence type="ECO:0000256" key="3">
    <source>
        <dbReference type="ARBA" id="ARBA00022723"/>
    </source>
</evidence>
<evidence type="ECO:0000313" key="9">
    <source>
        <dbReference type="Ensembl" id="ENSGWIP00000017410.1"/>
    </source>
</evidence>
<dbReference type="PANTHER" id="PTHR45745:SF2">
    <property type="entry name" value="GLUCOSE 1,6-BISPHOSPHATE SYNTHASE"/>
    <property type="match status" value="1"/>
</dbReference>
<evidence type="ECO:0000259" key="8">
    <source>
        <dbReference type="Pfam" id="PF02880"/>
    </source>
</evidence>
<dbReference type="GO" id="GO:0047933">
    <property type="term" value="F:glucose-1,6-bisphosphate synthase activity"/>
    <property type="evidence" value="ECO:0007669"/>
    <property type="project" value="TreeGrafter"/>
</dbReference>
<dbReference type="InterPro" id="IPR005844">
    <property type="entry name" value="A-D-PHexomutase_a/b/a-I"/>
</dbReference>
<keyword evidence="2" id="KW-0597">Phosphoprotein</keyword>
<reference evidence="9" key="1">
    <citation type="submission" date="2020-06" db="EMBL/GenBank/DDBJ databases">
        <authorList>
            <consortium name="Wellcome Sanger Institute Data Sharing"/>
        </authorList>
    </citation>
    <scope>NUCLEOTIDE SEQUENCE [LARGE SCALE GENOMIC DNA]</scope>
</reference>
<evidence type="ECO:0000256" key="1">
    <source>
        <dbReference type="ARBA" id="ARBA00010231"/>
    </source>
</evidence>
<dbReference type="SUPFAM" id="SSF55957">
    <property type="entry name" value="Phosphoglucomutase, C-terminal domain"/>
    <property type="match status" value="1"/>
</dbReference>
<dbReference type="Pfam" id="PF02878">
    <property type="entry name" value="PGM_PMM_I"/>
    <property type="match status" value="1"/>
</dbReference>
<dbReference type="AlphaFoldDB" id="A0A8C5E701"/>
<reference evidence="9" key="3">
    <citation type="submission" date="2025-09" db="UniProtKB">
        <authorList>
            <consortium name="Ensembl"/>
        </authorList>
    </citation>
    <scope>IDENTIFICATION</scope>
</reference>
<keyword evidence="5" id="KW-0413">Isomerase</keyword>
<dbReference type="GO" id="GO:0046872">
    <property type="term" value="F:metal ion binding"/>
    <property type="evidence" value="ECO:0007669"/>
    <property type="project" value="UniProtKB-KW"/>
</dbReference>
<keyword evidence="10" id="KW-1185">Reference proteome</keyword>
<accession>A0A8C5E701</accession>
<dbReference type="CTD" id="283209"/>
<evidence type="ECO:0000313" key="10">
    <source>
        <dbReference type="Proteomes" id="UP000694680"/>
    </source>
</evidence>
<dbReference type="InterPro" id="IPR005841">
    <property type="entry name" value="Alpha-D-phosphohexomutase_SF"/>
</dbReference>
<feature type="domain" description="Alpha-D-phosphohexomutase alpha/beta/alpha" evidence="8">
    <location>
        <begin position="367"/>
        <end position="487"/>
    </location>
</feature>
<dbReference type="SUPFAM" id="SSF53738">
    <property type="entry name" value="Phosphoglucomutase, first 3 domains"/>
    <property type="match status" value="3"/>
</dbReference>
<dbReference type="Ensembl" id="ENSGWIT00000019211.1">
    <property type="protein sequence ID" value="ENSGWIP00000017410.1"/>
    <property type="gene ID" value="ENSGWIG00000009504.1"/>
</dbReference>
<dbReference type="Pfam" id="PF02879">
    <property type="entry name" value="PGM_PMM_II"/>
    <property type="match status" value="1"/>
</dbReference>
<proteinExistence type="inferred from homology"/>
<dbReference type="GO" id="GO:0005975">
    <property type="term" value="P:carbohydrate metabolic process"/>
    <property type="evidence" value="ECO:0007669"/>
    <property type="project" value="InterPro"/>
</dbReference>
<dbReference type="InterPro" id="IPR005846">
    <property type="entry name" value="A-D-PHexomutase_a/b/a-III"/>
</dbReference>
<dbReference type="InterPro" id="IPR005845">
    <property type="entry name" value="A-D-PHexomutase_a/b/a-II"/>
</dbReference>
<dbReference type="RefSeq" id="XP_028320203.1">
    <property type="nucleotide sequence ID" value="XM_028464402.1"/>
</dbReference>
<evidence type="ECO:0000256" key="5">
    <source>
        <dbReference type="ARBA" id="ARBA00023235"/>
    </source>
</evidence>
<keyword evidence="4" id="KW-0460">Magnesium</keyword>
<dbReference type="Proteomes" id="UP000694680">
    <property type="component" value="Chromosome 13"/>
</dbReference>
<dbReference type="OrthoDB" id="8300170at2759"/>
<dbReference type="Pfam" id="PF02880">
    <property type="entry name" value="PGM_PMM_III"/>
    <property type="match status" value="1"/>
</dbReference>
<evidence type="ECO:0000259" key="7">
    <source>
        <dbReference type="Pfam" id="PF02879"/>
    </source>
</evidence>
<comment type="similarity">
    <text evidence="1">Belongs to the phosphohexose mutase family.</text>
</comment>
<gene>
    <name evidence="9" type="primary">pgm2l1</name>
</gene>
<organism evidence="9 10">
    <name type="scientific">Gouania willdenowi</name>
    <name type="common">Blunt-snouted clingfish</name>
    <name type="synonym">Lepadogaster willdenowi</name>
    <dbReference type="NCBI Taxonomy" id="441366"/>
    <lineage>
        <taxon>Eukaryota</taxon>
        <taxon>Metazoa</taxon>
        <taxon>Chordata</taxon>
        <taxon>Craniata</taxon>
        <taxon>Vertebrata</taxon>
        <taxon>Euteleostomi</taxon>
        <taxon>Actinopterygii</taxon>
        <taxon>Neopterygii</taxon>
        <taxon>Teleostei</taxon>
        <taxon>Neoteleostei</taxon>
        <taxon>Acanthomorphata</taxon>
        <taxon>Ovalentaria</taxon>
        <taxon>Blenniimorphae</taxon>
        <taxon>Blenniiformes</taxon>
        <taxon>Gobiesocoidei</taxon>
        <taxon>Gobiesocidae</taxon>
        <taxon>Gobiesocinae</taxon>
        <taxon>Gouania</taxon>
    </lineage>
</organism>
<reference evidence="9" key="2">
    <citation type="submission" date="2025-08" db="UniProtKB">
        <authorList>
            <consortium name="Ensembl"/>
        </authorList>
    </citation>
    <scope>IDENTIFICATION</scope>
</reference>
<sequence>MLSSAGVYVCATDTHSTDTSTDPKEPQLSGLRAADCELEAAVQRWMNWDRNPFTRAQIQSLVSRGLYDDLRSRLLSRLSFGTAGLRAPMGAGFNRINDLTVIQTTQGLYSYLNRCVSDLRIKGVVVGFDVRAQEESGCSSSRLAALTSSVLLSRDVPVHLFSSYVPTPFVPYAVKKLRAAAGVMITASHNMKEDNGYKVYWSNGAQVLAPHDKQVLQSVEEELQPWGALCWDHELVQRSPLRTDPIHQISRCYMEQLSSLCFHKALNSICPLKIVHSSFHGVGHVFVQDTFREFGFTPPIPVPQQKEPDPAFPTVHCPNPEEGHSVLKLSLQLAESEGATIVLATDPDADRLAVAERVDGRWTVFSGNQVAALLGWWMFFNWKHTHPNVEPNNVYMLATCVSSRILQTMASTEGFNYQETLPGFKWIGNKIHDLCEEGHEVLFSFEESIGFLCGSWVPEKDGVSSAAVVAEMCSFLHHRKSTLTQQLLHIYHMYGCHVTRTSYVTCRDPPTIQRIFSRLRCFPATSSYPCSVGGVPIIAVRDINTGYDSSQSDGRSILPVAKSGHMITFTLQNGAVATLRTSGTEPKIKFYTELRGAPGESDASLLEEELNKVTAALLEDFLEPKKNKLILRTP</sequence>
<dbReference type="PANTHER" id="PTHR45745">
    <property type="entry name" value="PHOSPHOMANNOMUTASE 45A"/>
    <property type="match status" value="1"/>
</dbReference>
<protein>
    <recommendedName>
        <fullName evidence="11">Phosphoglucomutase 2-like 1</fullName>
    </recommendedName>
</protein>
<dbReference type="FunFam" id="3.40.120.10:FF:000018">
    <property type="entry name" value="Glucose 1,6-bisphosphate synthase"/>
    <property type="match status" value="1"/>
</dbReference>
<evidence type="ECO:0008006" key="11">
    <source>
        <dbReference type="Google" id="ProtNLM"/>
    </source>
</evidence>
<dbReference type="FunFam" id="3.40.120.10:FF:000017">
    <property type="entry name" value="glucose 1,6-bisphosphate synthase"/>
    <property type="match status" value="1"/>
</dbReference>
<evidence type="ECO:0000256" key="4">
    <source>
        <dbReference type="ARBA" id="ARBA00022842"/>
    </source>
</evidence>
<dbReference type="Gene3D" id="3.40.120.10">
    <property type="entry name" value="Alpha-D-Glucose-1,6-Bisphosphate, subunit A, domain 3"/>
    <property type="match status" value="3"/>
</dbReference>
<keyword evidence="3" id="KW-0479">Metal-binding</keyword>
<name>A0A8C5E701_GOUWI</name>
<dbReference type="PRINTS" id="PR00509">
    <property type="entry name" value="PGMPMM"/>
</dbReference>
<dbReference type="GeneID" id="114474245"/>
<dbReference type="GO" id="GO:0005634">
    <property type="term" value="C:nucleus"/>
    <property type="evidence" value="ECO:0007669"/>
    <property type="project" value="TreeGrafter"/>
</dbReference>
<dbReference type="CDD" id="cd05799">
    <property type="entry name" value="PGM2"/>
    <property type="match status" value="1"/>
</dbReference>
<evidence type="ECO:0000256" key="2">
    <source>
        <dbReference type="ARBA" id="ARBA00022553"/>
    </source>
</evidence>
<feature type="domain" description="Alpha-D-phosphohexomutase alpha/beta/alpha" evidence="6">
    <location>
        <begin position="78"/>
        <end position="223"/>
    </location>
</feature>
<dbReference type="InterPro" id="IPR036900">
    <property type="entry name" value="A-D-PHexomutase_C_sf"/>
</dbReference>
<evidence type="ECO:0000259" key="6">
    <source>
        <dbReference type="Pfam" id="PF02878"/>
    </source>
</evidence>
<feature type="domain" description="Alpha-D-phosphohexomutase alpha/beta/alpha" evidence="7">
    <location>
        <begin position="253"/>
        <end position="356"/>
    </location>
</feature>